<feature type="compositionally biased region" description="Low complexity" evidence="1">
    <location>
        <begin position="305"/>
        <end position="321"/>
    </location>
</feature>
<evidence type="ECO:0000256" key="2">
    <source>
        <dbReference type="SAM" id="Phobius"/>
    </source>
</evidence>
<reference evidence="3 4" key="1">
    <citation type="submission" date="2018-06" db="EMBL/GenBank/DDBJ databases">
        <title>A transcriptomic atlas of mushroom development highlights an independent origin of complex multicellularity.</title>
        <authorList>
            <consortium name="DOE Joint Genome Institute"/>
            <person name="Krizsan K."/>
            <person name="Almasi E."/>
            <person name="Merenyi Z."/>
            <person name="Sahu N."/>
            <person name="Viragh M."/>
            <person name="Koszo T."/>
            <person name="Mondo S."/>
            <person name="Kiss B."/>
            <person name="Balint B."/>
            <person name="Kues U."/>
            <person name="Barry K."/>
            <person name="Hegedus J.C."/>
            <person name="Henrissat B."/>
            <person name="Johnson J."/>
            <person name="Lipzen A."/>
            <person name="Ohm R."/>
            <person name="Nagy I."/>
            <person name="Pangilinan J."/>
            <person name="Yan J."/>
            <person name="Xiong Y."/>
            <person name="Grigoriev I.V."/>
            <person name="Hibbett D.S."/>
            <person name="Nagy L.G."/>
        </authorList>
    </citation>
    <scope>NUCLEOTIDE SEQUENCE [LARGE SCALE GENOMIC DNA]</scope>
    <source>
        <strain evidence="3 4">SZMC22713</strain>
    </source>
</reference>
<dbReference type="EMBL" id="ML170192">
    <property type="protein sequence ID" value="TDL19877.1"/>
    <property type="molecule type" value="Genomic_DNA"/>
</dbReference>
<evidence type="ECO:0000313" key="4">
    <source>
        <dbReference type="Proteomes" id="UP000294933"/>
    </source>
</evidence>
<keyword evidence="2" id="KW-1133">Transmembrane helix</keyword>
<feature type="transmembrane region" description="Helical" evidence="2">
    <location>
        <begin position="396"/>
        <end position="414"/>
    </location>
</feature>
<feature type="compositionally biased region" description="Low complexity" evidence="1">
    <location>
        <begin position="338"/>
        <end position="349"/>
    </location>
</feature>
<keyword evidence="2" id="KW-0812">Transmembrane</keyword>
<protein>
    <submittedName>
        <fullName evidence="3">Uncharacterized protein</fullName>
    </submittedName>
</protein>
<sequence length="476" mass="51791">MSTTVLTSTIPTSGVVPLKLAPSSSRTSPDMTATTLGSLYPRAAEAVLHRDFALAHSIIASAFAILHPPTSHFNLPDQLDGQRCKWDILRIILETTVFSAPPTSSDPEAMPAPLRANMMLSAASLIATLYTRSQRLFTPSSSNQKPSVAYLPARMVVALDNASLKIDCPEAASHMTEDWLGKRVEVEHIYRDSEGYEAVVELYSLHVLPRMEGWDQAREFLVHEQELSPKARQRINESLDALQEEANELRRRFHSPRRPPVASPTPSPPPKSRSPSPSPSSSSTSSIDTTSTRTVVPNTPRAKQLSHSLTPMSSISPSPSSILPPPAVTSIPNGTPVSSSPISLPNGSSVRATPLPRAPRADPIPSTLSSSVSLRIPHILAMLQAYIRPYLTGSKVTFVIVLFVFPFLSLLFRLRRGRSRTNLAGSTATVANNKAVDDVRRRLRNREAGRNVLSVVWNEIYRSVADAVRMGGSGLV</sequence>
<feature type="region of interest" description="Disordered" evidence="1">
    <location>
        <begin position="250"/>
        <end position="367"/>
    </location>
</feature>
<dbReference type="STRING" id="50990.A0A4Y7PWU2"/>
<name>A0A4Y7PWU2_9AGAM</name>
<keyword evidence="2" id="KW-0472">Membrane</keyword>
<dbReference type="AlphaFoldDB" id="A0A4Y7PWU2"/>
<dbReference type="Proteomes" id="UP000294933">
    <property type="component" value="Unassembled WGS sequence"/>
</dbReference>
<proteinExistence type="predicted"/>
<accession>A0A4Y7PWU2</accession>
<organism evidence="3 4">
    <name type="scientific">Rickenella mellea</name>
    <dbReference type="NCBI Taxonomy" id="50990"/>
    <lineage>
        <taxon>Eukaryota</taxon>
        <taxon>Fungi</taxon>
        <taxon>Dikarya</taxon>
        <taxon>Basidiomycota</taxon>
        <taxon>Agaricomycotina</taxon>
        <taxon>Agaricomycetes</taxon>
        <taxon>Hymenochaetales</taxon>
        <taxon>Rickenellaceae</taxon>
        <taxon>Rickenella</taxon>
    </lineage>
</organism>
<feature type="compositionally biased region" description="Pro residues" evidence="1">
    <location>
        <begin position="258"/>
        <end position="278"/>
    </location>
</feature>
<feature type="compositionally biased region" description="Low complexity" evidence="1">
    <location>
        <begin position="279"/>
        <end position="294"/>
    </location>
</feature>
<dbReference type="OrthoDB" id="3981028at2759"/>
<dbReference type="VEuPathDB" id="FungiDB:BD410DRAFT_751526"/>
<evidence type="ECO:0000313" key="3">
    <source>
        <dbReference type="EMBL" id="TDL19877.1"/>
    </source>
</evidence>
<gene>
    <name evidence="3" type="ORF">BD410DRAFT_751526</name>
</gene>
<evidence type="ECO:0000256" key="1">
    <source>
        <dbReference type="SAM" id="MobiDB-lite"/>
    </source>
</evidence>
<keyword evidence="4" id="KW-1185">Reference proteome</keyword>